<dbReference type="AlphaFoldDB" id="A0A0B7IP49"/>
<gene>
    <name evidence="1" type="ORF">CCAND93_510007</name>
</gene>
<evidence type="ECO:0000313" key="2">
    <source>
        <dbReference type="Proteomes" id="UP000038200"/>
    </source>
</evidence>
<accession>A0A0B7IP49</accession>
<dbReference type="Proteomes" id="UP000038200">
    <property type="component" value="Unassembled WGS sequence"/>
</dbReference>
<dbReference type="EMBL" id="CDOL01000241">
    <property type="protein sequence ID" value="CEN53666.1"/>
    <property type="molecule type" value="Genomic_DNA"/>
</dbReference>
<name>A0A0B7IP49_9FLAO</name>
<evidence type="ECO:0000313" key="1">
    <source>
        <dbReference type="EMBL" id="CEN53666.1"/>
    </source>
</evidence>
<protein>
    <submittedName>
        <fullName evidence="1">Uncharacterized protein</fullName>
    </submittedName>
</protein>
<organism evidence="1 2">
    <name type="scientific">Capnocytophaga canis</name>
    <dbReference type="NCBI Taxonomy" id="1848903"/>
    <lineage>
        <taxon>Bacteria</taxon>
        <taxon>Pseudomonadati</taxon>
        <taxon>Bacteroidota</taxon>
        <taxon>Flavobacteriia</taxon>
        <taxon>Flavobacteriales</taxon>
        <taxon>Flavobacteriaceae</taxon>
        <taxon>Capnocytophaga</taxon>
    </lineage>
</organism>
<reference evidence="1 2" key="1">
    <citation type="submission" date="2015-01" db="EMBL/GenBank/DDBJ databases">
        <authorList>
            <person name="Xiang T."/>
            <person name="Song Y."/>
            <person name="Huang L."/>
            <person name="Wang B."/>
            <person name="Wu P."/>
        </authorList>
    </citation>
    <scope>NUCLEOTIDE SEQUENCE [LARGE SCALE GENOMIC DNA]</scope>
    <source>
        <strain evidence="1 2">CcD93</strain>
    </source>
</reference>
<proteinExistence type="predicted"/>
<sequence>MVGIQKGDWDRKRAFHLDTFQTINNKEGKPLLMINEQTNHSFVFLLKNKKT</sequence>